<dbReference type="Proteomes" id="UP000692954">
    <property type="component" value="Unassembled WGS sequence"/>
</dbReference>
<name>A0A8S1M053_9CILI</name>
<gene>
    <name evidence="1" type="ORF">PSON_ATCC_30995.1.T0270419</name>
</gene>
<sequence length="75" mass="8820">MGFSQGVFMIVEIGQLAYSDKRFDSQLRFLIYFSSNEIKPKKMHNDNKHVITISSLKLQVLKILFIQNRSEKQQN</sequence>
<dbReference type="AlphaFoldDB" id="A0A8S1M053"/>
<accession>A0A8S1M053</accession>
<proteinExistence type="predicted"/>
<comment type="caution">
    <text evidence="1">The sequence shown here is derived from an EMBL/GenBank/DDBJ whole genome shotgun (WGS) entry which is preliminary data.</text>
</comment>
<organism evidence="1 2">
    <name type="scientific">Paramecium sonneborni</name>
    <dbReference type="NCBI Taxonomy" id="65129"/>
    <lineage>
        <taxon>Eukaryota</taxon>
        <taxon>Sar</taxon>
        <taxon>Alveolata</taxon>
        <taxon>Ciliophora</taxon>
        <taxon>Intramacronucleata</taxon>
        <taxon>Oligohymenophorea</taxon>
        <taxon>Peniculida</taxon>
        <taxon>Parameciidae</taxon>
        <taxon>Paramecium</taxon>
    </lineage>
</organism>
<dbReference type="EMBL" id="CAJJDN010000027">
    <property type="protein sequence ID" value="CAD8071231.1"/>
    <property type="molecule type" value="Genomic_DNA"/>
</dbReference>
<reference evidence="1" key="1">
    <citation type="submission" date="2021-01" db="EMBL/GenBank/DDBJ databases">
        <authorList>
            <consortium name="Genoscope - CEA"/>
            <person name="William W."/>
        </authorList>
    </citation>
    <scope>NUCLEOTIDE SEQUENCE</scope>
</reference>
<evidence type="ECO:0000313" key="1">
    <source>
        <dbReference type="EMBL" id="CAD8071231.1"/>
    </source>
</evidence>
<dbReference type="OrthoDB" id="414698at2759"/>
<protein>
    <submittedName>
        <fullName evidence="1">Uncharacterized protein</fullName>
    </submittedName>
</protein>
<keyword evidence="2" id="KW-1185">Reference proteome</keyword>
<evidence type="ECO:0000313" key="2">
    <source>
        <dbReference type="Proteomes" id="UP000692954"/>
    </source>
</evidence>